<evidence type="ECO:0000256" key="3">
    <source>
        <dbReference type="ARBA" id="ARBA00012438"/>
    </source>
</evidence>
<dbReference type="SUPFAM" id="SSF158472">
    <property type="entry name" value="HAMP domain-like"/>
    <property type="match status" value="1"/>
</dbReference>
<dbReference type="InterPro" id="IPR036890">
    <property type="entry name" value="HATPase_C_sf"/>
</dbReference>
<name>R4K185_CLOPA</name>
<evidence type="ECO:0000256" key="2">
    <source>
        <dbReference type="ARBA" id="ARBA00004370"/>
    </source>
</evidence>
<evidence type="ECO:0000259" key="10">
    <source>
        <dbReference type="PROSITE" id="PS50885"/>
    </source>
</evidence>
<evidence type="ECO:0000313" key="12">
    <source>
        <dbReference type="Proteomes" id="UP000013523"/>
    </source>
</evidence>
<dbReference type="PATRIC" id="fig|86416.3.peg.1938"/>
<dbReference type="Gene3D" id="6.10.340.10">
    <property type="match status" value="1"/>
</dbReference>
<dbReference type="Pfam" id="PF00512">
    <property type="entry name" value="HisKA"/>
    <property type="match status" value="1"/>
</dbReference>
<comment type="catalytic activity">
    <reaction evidence="1">
        <text>ATP + protein L-histidine = ADP + protein N-phospho-L-histidine.</text>
        <dbReference type="EC" id="2.7.13.3"/>
    </reaction>
</comment>
<keyword evidence="12" id="KW-1185">Reference proteome</keyword>
<dbReference type="eggNOG" id="COG5002">
    <property type="taxonomic scope" value="Bacteria"/>
</dbReference>
<dbReference type="InterPro" id="IPR003660">
    <property type="entry name" value="HAMP_dom"/>
</dbReference>
<dbReference type="GO" id="GO:0004721">
    <property type="term" value="F:phosphoprotein phosphatase activity"/>
    <property type="evidence" value="ECO:0007669"/>
    <property type="project" value="TreeGrafter"/>
</dbReference>
<dbReference type="FunFam" id="3.30.565.10:FF:000006">
    <property type="entry name" value="Sensor histidine kinase WalK"/>
    <property type="match status" value="1"/>
</dbReference>
<dbReference type="SUPFAM" id="SSF47384">
    <property type="entry name" value="Homodimeric domain of signal transducing histidine kinase"/>
    <property type="match status" value="1"/>
</dbReference>
<dbReference type="InterPro" id="IPR003661">
    <property type="entry name" value="HisK_dim/P_dom"/>
</dbReference>
<dbReference type="InterPro" id="IPR004358">
    <property type="entry name" value="Sig_transdc_His_kin-like_C"/>
</dbReference>
<dbReference type="KEGG" id="cpas:Clopa_1968"/>
<keyword evidence="8" id="KW-1133">Transmembrane helix</keyword>
<dbReference type="Gene3D" id="3.30.565.10">
    <property type="entry name" value="Histidine kinase-like ATPase, C-terminal domain"/>
    <property type="match status" value="1"/>
</dbReference>
<dbReference type="Proteomes" id="UP000013523">
    <property type="component" value="Chromosome"/>
</dbReference>
<dbReference type="STRING" id="86416.Clopa_1968"/>
<dbReference type="SMART" id="SM00304">
    <property type="entry name" value="HAMP"/>
    <property type="match status" value="1"/>
</dbReference>
<dbReference type="SUPFAM" id="SSF55874">
    <property type="entry name" value="ATPase domain of HSP90 chaperone/DNA topoisomerase II/histidine kinase"/>
    <property type="match status" value="1"/>
</dbReference>
<evidence type="ECO:0000256" key="8">
    <source>
        <dbReference type="SAM" id="Phobius"/>
    </source>
</evidence>
<evidence type="ECO:0000313" key="11">
    <source>
        <dbReference type="EMBL" id="AGK96862.1"/>
    </source>
</evidence>
<dbReference type="EC" id="2.7.13.3" evidence="3"/>
<feature type="transmembrane region" description="Helical" evidence="8">
    <location>
        <begin position="143"/>
        <end position="161"/>
    </location>
</feature>
<dbReference type="InterPro" id="IPR003594">
    <property type="entry name" value="HATPase_dom"/>
</dbReference>
<evidence type="ECO:0000256" key="6">
    <source>
        <dbReference type="ARBA" id="ARBA00022777"/>
    </source>
</evidence>
<evidence type="ECO:0000256" key="4">
    <source>
        <dbReference type="ARBA" id="ARBA00022553"/>
    </source>
</evidence>
<protein>
    <recommendedName>
        <fullName evidence="3">histidine kinase</fullName>
        <ecNumber evidence="3">2.7.13.3</ecNumber>
    </recommendedName>
</protein>
<evidence type="ECO:0000256" key="7">
    <source>
        <dbReference type="ARBA" id="ARBA00023012"/>
    </source>
</evidence>
<dbReference type="InterPro" id="IPR050351">
    <property type="entry name" value="BphY/WalK/GraS-like"/>
</dbReference>
<keyword evidence="8" id="KW-0472">Membrane</keyword>
<comment type="subcellular location">
    <subcellularLocation>
        <location evidence="2">Membrane</location>
    </subcellularLocation>
</comment>
<dbReference type="InterPro" id="IPR036097">
    <property type="entry name" value="HisK_dim/P_sf"/>
</dbReference>
<proteinExistence type="predicted"/>
<feature type="transmembrane region" description="Helical" evidence="8">
    <location>
        <begin position="12"/>
        <end position="31"/>
    </location>
</feature>
<dbReference type="CDD" id="cd06225">
    <property type="entry name" value="HAMP"/>
    <property type="match status" value="1"/>
</dbReference>
<dbReference type="InterPro" id="IPR005467">
    <property type="entry name" value="His_kinase_dom"/>
</dbReference>
<dbReference type="GO" id="GO:0016036">
    <property type="term" value="P:cellular response to phosphate starvation"/>
    <property type="evidence" value="ECO:0007669"/>
    <property type="project" value="TreeGrafter"/>
</dbReference>
<dbReference type="GO" id="GO:0005886">
    <property type="term" value="C:plasma membrane"/>
    <property type="evidence" value="ECO:0007669"/>
    <property type="project" value="TreeGrafter"/>
</dbReference>
<dbReference type="PROSITE" id="PS50109">
    <property type="entry name" value="HIS_KIN"/>
    <property type="match status" value="1"/>
</dbReference>
<dbReference type="CDD" id="cd00075">
    <property type="entry name" value="HATPase"/>
    <property type="match status" value="1"/>
</dbReference>
<keyword evidence="8" id="KW-0812">Transmembrane</keyword>
<dbReference type="Pfam" id="PF00672">
    <property type="entry name" value="HAMP"/>
    <property type="match status" value="1"/>
</dbReference>
<accession>R4K185</accession>
<keyword evidence="4" id="KW-0597">Phosphoprotein</keyword>
<reference evidence="11 12" key="1">
    <citation type="submission" date="2012-01" db="EMBL/GenBank/DDBJ databases">
        <title>Complete sequence of chromosome of Clostridium pasteurianum BC1.</title>
        <authorList>
            <consortium name="US DOE Joint Genome Institute"/>
            <person name="Lucas S."/>
            <person name="Han J."/>
            <person name="Lapidus A."/>
            <person name="Cheng J.-F."/>
            <person name="Goodwin L."/>
            <person name="Pitluck S."/>
            <person name="Peters L."/>
            <person name="Mikhailova N."/>
            <person name="Teshima H."/>
            <person name="Detter J.C."/>
            <person name="Han C."/>
            <person name="Tapia R."/>
            <person name="Land M."/>
            <person name="Hauser L."/>
            <person name="Kyrpides N."/>
            <person name="Ivanova N."/>
            <person name="Pagani I."/>
            <person name="Dunn J."/>
            <person name="Taghavi S."/>
            <person name="Francis A."/>
            <person name="van der Lelie D."/>
            <person name="Woyke T."/>
        </authorList>
    </citation>
    <scope>NUCLEOTIDE SEQUENCE [LARGE SCALE GENOMIC DNA]</scope>
    <source>
        <strain evidence="11 12">BC1</strain>
    </source>
</reference>
<keyword evidence="5" id="KW-0808">Transferase</keyword>
<evidence type="ECO:0000256" key="1">
    <source>
        <dbReference type="ARBA" id="ARBA00000085"/>
    </source>
</evidence>
<dbReference type="Gene3D" id="1.10.287.130">
    <property type="match status" value="1"/>
</dbReference>
<dbReference type="SMART" id="SM00388">
    <property type="entry name" value="HisKA"/>
    <property type="match status" value="1"/>
</dbReference>
<keyword evidence="6 11" id="KW-0418">Kinase</keyword>
<dbReference type="CDD" id="cd00082">
    <property type="entry name" value="HisKA"/>
    <property type="match status" value="1"/>
</dbReference>
<evidence type="ECO:0000259" key="9">
    <source>
        <dbReference type="PROSITE" id="PS50109"/>
    </source>
</evidence>
<dbReference type="AlphaFoldDB" id="R4K185"/>
<dbReference type="EMBL" id="CP003261">
    <property type="protein sequence ID" value="AGK96862.1"/>
    <property type="molecule type" value="Genomic_DNA"/>
</dbReference>
<dbReference type="Pfam" id="PF02518">
    <property type="entry name" value="HATPase_c"/>
    <property type="match status" value="1"/>
</dbReference>
<sequence length="471" mass="53035">MVKITLGKKLSLGFLVALIGSLIITSIISNLRISNEFSKYLVDEHNTKINEIVKFIEDSYNKDNGFSSDSQEAMVRNANMNELYIEVRDNSGNIIFSSGNSYMQHKNMMNSMMGGGKSSMMGGLSNINSGEYKEEKHELNKDNSVVGTIIIGYYGSSYFSSNSLTFINNLNQSFIISFFITLIFGLAISFLLSRQIASPLEKITKTASDMRKGNLGARSNIKSNTKEIEELAFSINYLAETLQNQEELRKRLTSDMAHEIRTPLTTLKTHVEALIDGIWEPSKERFQVFYEELDRLSKLVNILRNISKLEQAGITLNKSKFNLSSEIENIVDTFKPIFMRKNCLITVEITENIIVYMDKDNLKQMLHNLLSNANNYLEINGRVKVSLFQKIDHIIIEVEDNGIGISEKDLPYIFERFYRSDISRAKNTGGSGLGLTITKSLVEANGGKIQVESKIGEGTVFSIKFPKIICA</sequence>
<gene>
    <name evidence="11" type="ORF">Clopa_1968</name>
</gene>
<dbReference type="SMART" id="SM00387">
    <property type="entry name" value="HATPase_c"/>
    <property type="match status" value="1"/>
</dbReference>
<dbReference type="PROSITE" id="PS50885">
    <property type="entry name" value="HAMP"/>
    <property type="match status" value="1"/>
</dbReference>
<feature type="domain" description="Histidine kinase" evidence="9">
    <location>
        <begin position="255"/>
        <end position="469"/>
    </location>
</feature>
<dbReference type="PANTHER" id="PTHR45453:SF1">
    <property type="entry name" value="PHOSPHATE REGULON SENSOR PROTEIN PHOR"/>
    <property type="match status" value="1"/>
</dbReference>
<dbReference type="PANTHER" id="PTHR45453">
    <property type="entry name" value="PHOSPHATE REGULON SENSOR PROTEIN PHOR"/>
    <property type="match status" value="1"/>
</dbReference>
<feature type="transmembrane region" description="Helical" evidence="8">
    <location>
        <begin position="173"/>
        <end position="192"/>
    </location>
</feature>
<dbReference type="HOGENOM" id="CLU_000445_89_6_9"/>
<organism evidence="11 12">
    <name type="scientific">Clostridium pasteurianum BC1</name>
    <dbReference type="NCBI Taxonomy" id="86416"/>
    <lineage>
        <taxon>Bacteria</taxon>
        <taxon>Bacillati</taxon>
        <taxon>Bacillota</taxon>
        <taxon>Clostridia</taxon>
        <taxon>Eubacteriales</taxon>
        <taxon>Clostridiaceae</taxon>
        <taxon>Clostridium</taxon>
    </lineage>
</organism>
<evidence type="ECO:0000256" key="5">
    <source>
        <dbReference type="ARBA" id="ARBA00022679"/>
    </source>
</evidence>
<keyword evidence="7" id="KW-0902">Two-component regulatory system</keyword>
<dbReference type="PRINTS" id="PR00344">
    <property type="entry name" value="BCTRLSENSOR"/>
</dbReference>
<dbReference type="GO" id="GO:0000155">
    <property type="term" value="F:phosphorelay sensor kinase activity"/>
    <property type="evidence" value="ECO:0007669"/>
    <property type="project" value="InterPro"/>
</dbReference>
<feature type="domain" description="HAMP" evidence="10">
    <location>
        <begin position="194"/>
        <end position="247"/>
    </location>
</feature>